<evidence type="ECO:0000313" key="1">
    <source>
        <dbReference type="EMBL" id="MCJ8014402.1"/>
    </source>
</evidence>
<dbReference type="AlphaFoldDB" id="A0A9X2B703"/>
<dbReference type="EMBL" id="JALIRP010000011">
    <property type="protein sequence ID" value="MCJ8014402.1"/>
    <property type="molecule type" value="Genomic_DNA"/>
</dbReference>
<sequence length="139" mass="16013">MNMLTAYGKPLQTYISIHQIGENAIFLNRSRPVVLWDLESQMLVFISDLNFPLLPEIRLCFDIECQGELLCRTYGKLLWKENSLTEAIQYGVLLEPGEVNIAKKITHTLMGGRIDDHKYDFHMDLMNDKGSGQIFDIFT</sequence>
<evidence type="ECO:0000313" key="2">
    <source>
        <dbReference type="Proteomes" id="UP001139347"/>
    </source>
</evidence>
<dbReference type="Proteomes" id="UP001139347">
    <property type="component" value="Unassembled WGS sequence"/>
</dbReference>
<accession>A0A9X2B703</accession>
<dbReference type="RefSeq" id="WP_244729028.1">
    <property type="nucleotide sequence ID" value="NZ_JALIRP010000011.1"/>
</dbReference>
<gene>
    <name evidence="1" type="ORF">MUG84_22135</name>
</gene>
<reference evidence="1" key="1">
    <citation type="submission" date="2022-04" db="EMBL/GenBank/DDBJ databases">
        <title>Paenibacillus mangrovi sp. nov., a novel endophytic bacterium isolated from bark of Kandelia candel.</title>
        <authorList>
            <person name="Tuo L."/>
        </authorList>
    </citation>
    <scope>NUCLEOTIDE SEQUENCE</scope>
    <source>
        <strain evidence="1">KQZ6P-2</strain>
    </source>
</reference>
<organism evidence="1 2">
    <name type="scientific">Paenibacillus mangrovi</name>
    <dbReference type="NCBI Taxonomy" id="2931978"/>
    <lineage>
        <taxon>Bacteria</taxon>
        <taxon>Bacillati</taxon>
        <taxon>Bacillota</taxon>
        <taxon>Bacilli</taxon>
        <taxon>Bacillales</taxon>
        <taxon>Paenibacillaceae</taxon>
        <taxon>Paenibacillus</taxon>
    </lineage>
</organism>
<protein>
    <submittedName>
        <fullName evidence="1">Uncharacterized protein</fullName>
    </submittedName>
</protein>
<comment type="caution">
    <text evidence="1">The sequence shown here is derived from an EMBL/GenBank/DDBJ whole genome shotgun (WGS) entry which is preliminary data.</text>
</comment>
<name>A0A9X2B703_9BACL</name>
<keyword evidence="2" id="KW-1185">Reference proteome</keyword>
<proteinExistence type="predicted"/>